<proteinExistence type="predicted"/>
<evidence type="ECO:0000313" key="2">
    <source>
        <dbReference type="Proteomes" id="UP000054270"/>
    </source>
</evidence>
<name>A0A0D2KQR0_HYPSF</name>
<keyword evidence="2" id="KW-1185">Reference proteome</keyword>
<dbReference type="Proteomes" id="UP000054270">
    <property type="component" value="Unassembled WGS sequence"/>
</dbReference>
<reference evidence="2" key="1">
    <citation type="submission" date="2014-04" db="EMBL/GenBank/DDBJ databases">
        <title>Evolutionary Origins and Diversification of the Mycorrhizal Mutualists.</title>
        <authorList>
            <consortium name="DOE Joint Genome Institute"/>
            <consortium name="Mycorrhizal Genomics Consortium"/>
            <person name="Kohler A."/>
            <person name="Kuo A."/>
            <person name="Nagy L.G."/>
            <person name="Floudas D."/>
            <person name="Copeland A."/>
            <person name="Barry K.W."/>
            <person name="Cichocki N."/>
            <person name="Veneault-Fourrey C."/>
            <person name="LaButti K."/>
            <person name="Lindquist E.A."/>
            <person name="Lipzen A."/>
            <person name="Lundell T."/>
            <person name="Morin E."/>
            <person name="Murat C."/>
            <person name="Riley R."/>
            <person name="Ohm R."/>
            <person name="Sun H."/>
            <person name="Tunlid A."/>
            <person name="Henrissat B."/>
            <person name="Grigoriev I.V."/>
            <person name="Hibbett D.S."/>
            <person name="Martin F."/>
        </authorList>
    </citation>
    <scope>NUCLEOTIDE SEQUENCE [LARGE SCALE GENOMIC DNA]</scope>
    <source>
        <strain evidence="2">FD-334 SS-4</strain>
    </source>
</reference>
<protein>
    <submittedName>
        <fullName evidence="1">Uncharacterized protein</fullName>
    </submittedName>
</protein>
<dbReference type="AlphaFoldDB" id="A0A0D2KQR0"/>
<organism evidence="1 2">
    <name type="scientific">Hypholoma sublateritium (strain FD-334 SS-4)</name>
    <dbReference type="NCBI Taxonomy" id="945553"/>
    <lineage>
        <taxon>Eukaryota</taxon>
        <taxon>Fungi</taxon>
        <taxon>Dikarya</taxon>
        <taxon>Basidiomycota</taxon>
        <taxon>Agaricomycotina</taxon>
        <taxon>Agaricomycetes</taxon>
        <taxon>Agaricomycetidae</taxon>
        <taxon>Agaricales</taxon>
        <taxon>Agaricineae</taxon>
        <taxon>Strophariaceae</taxon>
        <taxon>Hypholoma</taxon>
    </lineage>
</organism>
<dbReference type="EMBL" id="KN817612">
    <property type="protein sequence ID" value="KJA16962.1"/>
    <property type="molecule type" value="Genomic_DNA"/>
</dbReference>
<accession>A0A0D2KQR0</accession>
<sequence length="175" mass="19857">MPTVDSTLATVEVSLQLEACTLSDAAATTATDATQALRTDHAHARALVAQDTQAFRNARTKMQHAEKAADRRAAWGCWDAHYRRFPETMRALLVEERIADDERDHRWAAEQDQWAAEQAEWDAQRERWAVELARDKAEFAALRAEFFALVDDVRRQAAALNRCLEAATQLYSRTL</sequence>
<gene>
    <name evidence="1" type="ORF">HYPSUDRAFT_46883</name>
</gene>
<evidence type="ECO:0000313" key="1">
    <source>
        <dbReference type="EMBL" id="KJA16962.1"/>
    </source>
</evidence>